<reference evidence="5" key="1">
    <citation type="submission" date="2015-11" db="EMBL/GenBank/DDBJ databases">
        <authorList>
            <person name="Varghese N."/>
        </authorList>
    </citation>
    <scope>NUCLEOTIDE SEQUENCE [LARGE SCALE GENOMIC DNA]</scope>
    <source>
        <strain evidence="5">DSM 45899</strain>
    </source>
</reference>
<gene>
    <name evidence="4" type="ORF">Ga0074812_104114</name>
</gene>
<dbReference type="PANTHER" id="PTHR47235">
    <property type="entry name" value="BLR6548 PROTEIN"/>
    <property type="match status" value="1"/>
</dbReference>
<evidence type="ECO:0000313" key="5">
    <source>
        <dbReference type="Proteomes" id="UP000198802"/>
    </source>
</evidence>
<dbReference type="EMBL" id="FAOZ01000004">
    <property type="protein sequence ID" value="CUU55033.1"/>
    <property type="molecule type" value="Genomic_DNA"/>
</dbReference>
<organism evidence="4 5">
    <name type="scientific">Parafrankia irregularis</name>
    <dbReference type="NCBI Taxonomy" id="795642"/>
    <lineage>
        <taxon>Bacteria</taxon>
        <taxon>Bacillati</taxon>
        <taxon>Actinomycetota</taxon>
        <taxon>Actinomycetes</taxon>
        <taxon>Frankiales</taxon>
        <taxon>Frankiaceae</taxon>
        <taxon>Parafrankia</taxon>
    </lineage>
</organism>
<proteinExistence type="inferred from homology"/>
<dbReference type="Pfam" id="PF13458">
    <property type="entry name" value="Peripla_BP_6"/>
    <property type="match status" value="1"/>
</dbReference>
<sequence length="440" mass="45907">MTETGHAPIDLQVARQSGGRLTPGPRRRHLRGAGICATAAALVLAACSSKSQNSTPDSSSGSVRVGAGIEGDTITLGVLTDATGVFAALGKELTSGQQIFWDARNAEGGVCGTYQVKLEIKDHGYNVQNATSLYSGLRGDVLGIQQLLGSAMTAALSDRIEQDSIVTVPLTWAASLTDNPDMAVLGPTYDVEVVNGLDYLLEEKKIAPGDAIGVIYLEGDWGATTLAGASFFAKQHDMSVVEQKVTPGDQDMTAQITALKAAGVKTILLASSPGQTASAATVAATQGLNVPLVGNNPTFSPGLLKTPARDALIANYYNISPYPAYDEDVTQEPLADYQKKFPGSAPSVTMLSGFASAHVMSEILEKACQAGDLTREGVVHAKQSLTDIDTGGLLGKIDYSRPGVSPSRQNFILRAADTGGGLTTVKSLYEGPTVRQYSRG</sequence>
<protein>
    <submittedName>
        <fullName evidence="4">ABC-type branched-chain amino acid transport system, substrate-binding protein</fullName>
    </submittedName>
</protein>
<evidence type="ECO:0000259" key="3">
    <source>
        <dbReference type="Pfam" id="PF13458"/>
    </source>
</evidence>
<dbReference type="Gene3D" id="3.40.50.2300">
    <property type="match status" value="2"/>
</dbReference>
<name>A0A0S4QIH0_9ACTN</name>
<evidence type="ECO:0000256" key="1">
    <source>
        <dbReference type="ARBA" id="ARBA00010062"/>
    </source>
</evidence>
<dbReference type="InterPro" id="IPR028081">
    <property type="entry name" value="Leu-bd"/>
</dbReference>
<keyword evidence="5" id="KW-1185">Reference proteome</keyword>
<evidence type="ECO:0000313" key="4">
    <source>
        <dbReference type="EMBL" id="CUU55033.1"/>
    </source>
</evidence>
<comment type="similarity">
    <text evidence="1">Belongs to the leucine-binding protein family.</text>
</comment>
<accession>A0A0S4QIH0</accession>
<dbReference type="InterPro" id="IPR028082">
    <property type="entry name" value="Peripla_BP_I"/>
</dbReference>
<feature type="domain" description="Leucine-binding protein" evidence="3">
    <location>
        <begin position="73"/>
        <end position="416"/>
    </location>
</feature>
<dbReference type="AlphaFoldDB" id="A0A0S4QIH0"/>
<keyword evidence="2" id="KW-0732">Signal</keyword>
<dbReference type="SUPFAM" id="SSF53822">
    <property type="entry name" value="Periplasmic binding protein-like I"/>
    <property type="match status" value="1"/>
</dbReference>
<dbReference type="Proteomes" id="UP000198802">
    <property type="component" value="Unassembled WGS sequence"/>
</dbReference>
<dbReference type="PANTHER" id="PTHR47235:SF1">
    <property type="entry name" value="BLR6548 PROTEIN"/>
    <property type="match status" value="1"/>
</dbReference>
<evidence type="ECO:0000256" key="2">
    <source>
        <dbReference type="ARBA" id="ARBA00022729"/>
    </source>
</evidence>